<dbReference type="OrthoDB" id="2355011at2"/>
<gene>
    <name evidence="1" type="ORF">CTDIVETGP_1025</name>
</gene>
<dbReference type="RefSeq" id="WP_017751811.1">
    <property type="nucleotide sequence ID" value="NZ_CBXI010000014.1"/>
</dbReference>
<dbReference type="NCBIfam" id="TIGR01911">
    <property type="entry name" value="HesB_rel_seleno"/>
    <property type="match status" value="1"/>
</dbReference>
<dbReference type="AlphaFoldDB" id="W6N4M4"/>
<dbReference type="SUPFAM" id="SSF89360">
    <property type="entry name" value="HesB-like domain"/>
    <property type="match status" value="1"/>
</dbReference>
<comment type="caution">
    <text evidence="1">The sequence shown here is derived from an EMBL/GenBank/DDBJ whole genome shotgun (WGS) entry which is preliminary data.</text>
</comment>
<dbReference type="Proteomes" id="UP000019482">
    <property type="component" value="Unassembled WGS sequence"/>
</dbReference>
<reference evidence="1 2" key="1">
    <citation type="journal article" date="2015" name="Genome Announc.">
        <title>Draft Genome Sequence of Clostridium tyrobutyricum Strain DIVETGP, Isolated from Cow's Milk for Grana Padano Production.</title>
        <authorList>
            <person name="Soggiu A."/>
            <person name="Piras C."/>
            <person name="Gaiarsa S."/>
            <person name="Sassera D."/>
            <person name="Roncada P."/>
            <person name="Bendixen E."/>
            <person name="Brasca M."/>
            <person name="Bonizzi L."/>
        </authorList>
    </citation>
    <scope>NUCLEOTIDE SEQUENCE [LARGE SCALE GENOMIC DNA]</scope>
    <source>
        <strain evidence="1 2">DIVETGP</strain>
    </source>
</reference>
<evidence type="ECO:0000313" key="2">
    <source>
        <dbReference type="Proteomes" id="UP000019482"/>
    </source>
</evidence>
<name>W6N4M4_CLOTY</name>
<proteinExistence type="predicted"/>
<accession>W6N4M4</accession>
<sequence length="108" mass="11998">MKFMKISDEAYDEFKSFLESSNVQDYNLRINYLGTNCSGPVFNIDIGKVEDDDVSDQVKDINFITTRELINVCSGFEILSNSENNGKGLELKPFIAPPSGCDGCSKNV</sequence>
<keyword evidence="2" id="KW-1185">Reference proteome</keyword>
<dbReference type="InterPro" id="IPR010965">
    <property type="entry name" value="HesB-rel_seleno"/>
</dbReference>
<dbReference type="Gene3D" id="2.60.300.12">
    <property type="entry name" value="HesB-like domain"/>
    <property type="match status" value="1"/>
</dbReference>
<dbReference type="InterPro" id="IPR035903">
    <property type="entry name" value="HesB-like_dom_sf"/>
</dbReference>
<dbReference type="GeneID" id="29419506"/>
<organism evidence="1 2">
    <name type="scientific">Clostridium tyrobutyricum DIVETGP</name>
    <dbReference type="NCBI Taxonomy" id="1408889"/>
    <lineage>
        <taxon>Bacteria</taxon>
        <taxon>Bacillati</taxon>
        <taxon>Bacillota</taxon>
        <taxon>Clostridia</taxon>
        <taxon>Eubacteriales</taxon>
        <taxon>Clostridiaceae</taxon>
        <taxon>Clostridium</taxon>
    </lineage>
</organism>
<protein>
    <submittedName>
        <fullName evidence="1">HesB family protein</fullName>
    </submittedName>
</protein>
<evidence type="ECO:0000313" key="1">
    <source>
        <dbReference type="EMBL" id="CDL90955.1"/>
    </source>
</evidence>
<dbReference type="EMBL" id="CBXI010000014">
    <property type="protein sequence ID" value="CDL90955.1"/>
    <property type="molecule type" value="Genomic_DNA"/>
</dbReference>